<name>A0A7T8GQK8_CALRO</name>
<dbReference type="Pfam" id="PF16087">
    <property type="entry name" value="DUF4817"/>
    <property type="match status" value="1"/>
</dbReference>
<dbReference type="Proteomes" id="UP000595437">
    <property type="component" value="Chromosome 15"/>
</dbReference>
<dbReference type="AlphaFoldDB" id="A0A7T8GQK8"/>
<protein>
    <submittedName>
        <fullName evidence="2">Transposable element Tc3 transposase</fullName>
    </submittedName>
</protein>
<organism evidence="2 3">
    <name type="scientific">Caligus rogercresseyi</name>
    <name type="common">Sea louse</name>
    <dbReference type="NCBI Taxonomy" id="217165"/>
    <lineage>
        <taxon>Eukaryota</taxon>
        <taxon>Metazoa</taxon>
        <taxon>Ecdysozoa</taxon>
        <taxon>Arthropoda</taxon>
        <taxon>Crustacea</taxon>
        <taxon>Multicrustacea</taxon>
        <taxon>Hexanauplia</taxon>
        <taxon>Copepoda</taxon>
        <taxon>Siphonostomatoida</taxon>
        <taxon>Caligidae</taxon>
        <taxon>Caligus</taxon>
    </lineage>
</organism>
<proteinExistence type="predicted"/>
<reference evidence="3" key="1">
    <citation type="submission" date="2021-01" db="EMBL/GenBank/DDBJ databases">
        <title>Caligus Genome Assembly.</title>
        <authorList>
            <person name="Gallardo-Escarate C."/>
        </authorList>
    </citation>
    <scope>NUCLEOTIDE SEQUENCE [LARGE SCALE GENOMIC DNA]</scope>
</reference>
<feature type="domain" description="DUF4817" evidence="1">
    <location>
        <begin position="4"/>
        <end position="34"/>
    </location>
</feature>
<evidence type="ECO:0000313" key="3">
    <source>
        <dbReference type="Proteomes" id="UP000595437"/>
    </source>
</evidence>
<keyword evidence="3" id="KW-1185">Reference proteome</keyword>
<accession>A0A7T8GQK8</accession>
<dbReference type="EMBL" id="CP045904">
    <property type="protein sequence ID" value="QQP36058.1"/>
    <property type="molecule type" value="Genomic_DNA"/>
</dbReference>
<gene>
    <name evidence="2" type="ORF">FKW44_021034</name>
</gene>
<evidence type="ECO:0000259" key="1">
    <source>
        <dbReference type="Pfam" id="PF16087"/>
    </source>
</evidence>
<sequence length="65" mass="7564">MRWSSEERAFAVEAYFSIRQSVVATQRAFQNRFNVAPRGPVTDRNKLKGVRHDEELEYLGPSDHL</sequence>
<dbReference type="InterPro" id="IPR032135">
    <property type="entry name" value="DUF4817"/>
</dbReference>
<feature type="non-terminal residue" evidence="2">
    <location>
        <position position="1"/>
    </location>
</feature>
<evidence type="ECO:0000313" key="2">
    <source>
        <dbReference type="EMBL" id="QQP36058.1"/>
    </source>
</evidence>